<feature type="signal peptide" evidence="1">
    <location>
        <begin position="1"/>
        <end position="23"/>
    </location>
</feature>
<dbReference type="PATRIC" id="fig|1121448.10.peg.2309"/>
<proteinExistence type="predicted"/>
<keyword evidence="3" id="KW-1185">Reference proteome</keyword>
<dbReference type="Proteomes" id="UP000016587">
    <property type="component" value="Chromosome"/>
</dbReference>
<protein>
    <submittedName>
        <fullName evidence="2">Uncharacterized protein</fullName>
    </submittedName>
</protein>
<reference evidence="3" key="2">
    <citation type="submission" date="2013-07" db="EMBL/GenBank/DDBJ databases">
        <authorList>
            <person name="Morais-Silva F.O."/>
            <person name="Rezende A.M."/>
            <person name="Pimentel C."/>
            <person name="Resende D.M."/>
            <person name="Santos C.I."/>
            <person name="Clemente C."/>
            <person name="de Oliveira L.M."/>
            <person name="da Silva S.M."/>
            <person name="Costa D.A."/>
            <person name="Varela-Raposo A."/>
            <person name="Horacio E.C.A."/>
            <person name="Matos M."/>
            <person name="Flores O."/>
            <person name="Ruiz J.C."/>
            <person name="Rodrigues-Pousada C."/>
        </authorList>
    </citation>
    <scope>NUCLEOTIDE SEQUENCE [LARGE SCALE GENOMIC DNA]</scope>
    <source>
        <strain evidence="3">ATCC 19364 / DSM 1382 / NCIMB 9332 / VKM B-1759</strain>
    </source>
</reference>
<dbReference type="RefSeq" id="WP_021761069.1">
    <property type="nucleotide sequence ID" value="NC_022444.1"/>
</dbReference>
<evidence type="ECO:0000313" key="2">
    <source>
        <dbReference type="EMBL" id="AGW14109.1"/>
    </source>
</evidence>
<gene>
    <name evidence="2" type="ORF">DGI_2356</name>
</gene>
<dbReference type="AlphaFoldDB" id="T2GD73"/>
<evidence type="ECO:0000256" key="1">
    <source>
        <dbReference type="SAM" id="SignalP"/>
    </source>
</evidence>
<feature type="chain" id="PRO_5004599786" evidence="1">
    <location>
        <begin position="24"/>
        <end position="102"/>
    </location>
</feature>
<organism evidence="2 3">
    <name type="scientific">Megalodesulfovibrio gigas (strain ATCC 19364 / DSM 1382 / NCIMB 9332 / VKM B-1759)</name>
    <name type="common">Desulfovibrio gigas</name>
    <dbReference type="NCBI Taxonomy" id="1121448"/>
    <lineage>
        <taxon>Bacteria</taxon>
        <taxon>Pseudomonadati</taxon>
        <taxon>Thermodesulfobacteriota</taxon>
        <taxon>Desulfovibrionia</taxon>
        <taxon>Desulfovibrionales</taxon>
        <taxon>Desulfovibrionaceae</taxon>
        <taxon>Megalodesulfovibrio</taxon>
    </lineage>
</organism>
<accession>T2GD73</accession>
<dbReference type="OrthoDB" id="9856382at2"/>
<reference evidence="2 3" key="1">
    <citation type="journal article" date="2013" name="J. Bacteriol.">
        <title>Roles of HynAB and Ech, the only two hydrogenases found in the model sulfate reducer Desulfovibrio gigas.</title>
        <authorList>
            <person name="Morais-Silva F.O."/>
            <person name="Santos C.I."/>
            <person name="Rodrigues R."/>
            <person name="Pereira I.A."/>
            <person name="Rodrigues-Pousada C."/>
        </authorList>
    </citation>
    <scope>NUCLEOTIDE SEQUENCE [LARGE SCALE GENOMIC DNA]</scope>
    <source>
        <strain evidence="3">ATCC 19364 / DSM 1382 / NCIMB 9332 / VKM B-1759</strain>
    </source>
</reference>
<sequence length="102" mass="11117">MKILTFCSAVLLLSLCLCSTAFAYREYRDDQRLFKRGCYIDNSRFIGEGNQVCGFCRNTGQQVCCNAFSQTNSYTCTVAGKQDGSNSAPTVSEAAAKACGCY</sequence>
<dbReference type="EMBL" id="CP006585">
    <property type="protein sequence ID" value="AGW14109.1"/>
    <property type="molecule type" value="Genomic_DNA"/>
</dbReference>
<keyword evidence="1" id="KW-0732">Signal</keyword>
<evidence type="ECO:0000313" key="3">
    <source>
        <dbReference type="Proteomes" id="UP000016587"/>
    </source>
</evidence>
<dbReference type="KEGG" id="dgg:DGI_2356"/>
<dbReference type="HOGENOM" id="CLU_2272835_0_0_7"/>
<name>T2GD73_MEGG1</name>